<feature type="domain" description="UBC core" evidence="1">
    <location>
        <begin position="28"/>
        <end position="90"/>
    </location>
</feature>
<name>A0A420HCD5_9PEZI</name>
<evidence type="ECO:0000313" key="2">
    <source>
        <dbReference type="EMBL" id="RKF55104.1"/>
    </source>
</evidence>
<dbReference type="CDD" id="cd23814">
    <property type="entry name" value="UEV_AKTIP"/>
    <property type="match status" value="1"/>
</dbReference>
<dbReference type="SUPFAM" id="SSF54495">
    <property type="entry name" value="UBC-like"/>
    <property type="match status" value="1"/>
</dbReference>
<comment type="caution">
    <text evidence="2">The sequence shown here is derived from an EMBL/GenBank/DDBJ whole genome shotgun (WGS) entry which is preliminary data.</text>
</comment>
<gene>
    <name evidence="2" type="ORF">GcC1_206015</name>
</gene>
<proteinExistence type="predicted"/>
<dbReference type="AlphaFoldDB" id="A0A420HCD5"/>
<dbReference type="Pfam" id="PF00179">
    <property type="entry name" value="UQ_con"/>
    <property type="match status" value="1"/>
</dbReference>
<dbReference type="EMBL" id="MCBR01020643">
    <property type="protein sequence ID" value="RKF55104.1"/>
    <property type="molecule type" value="Genomic_DNA"/>
</dbReference>
<reference evidence="2 3" key="1">
    <citation type="journal article" date="2018" name="BMC Genomics">
        <title>Comparative genome analyses reveal sequence features reflecting distinct modes of host-adaptation between dicot and monocot powdery mildew.</title>
        <authorList>
            <person name="Wu Y."/>
            <person name="Ma X."/>
            <person name="Pan Z."/>
            <person name="Kale S.D."/>
            <person name="Song Y."/>
            <person name="King H."/>
            <person name="Zhang Q."/>
            <person name="Presley C."/>
            <person name="Deng X."/>
            <person name="Wei C.I."/>
            <person name="Xiao S."/>
        </authorList>
    </citation>
    <scope>NUCLEOTIDE SEQUENCE [LARGE SCALE GENOMIC DNA]</scope>
    <source>
        <strain evidence="2">UCSC1</strain>
    </source>
</reference>
<sequence length="357" mass="40054">MSTWRHLSDMPAVRRQHLLVEFSCLKTACPHGIFMSLTPGDPTVWLGVMFIRKGPYSSAILQFKISFPPSYPWLPPLVTFSTDMFHPLITPLTTYIYTIDIQVSSTISAADTKQLPPGGFSLRHGFPGWFAPDKNTGKLSNISKTEGTDSSHKPVPVTSIISDPYGVGKGDTSLRENWRQETGIYEVLKYIRSSFDDENVLNQIPLSAAGNPGAWYAWQTHRSKLGKIITRSEGLNSIAESEKPYRDDKNIEEHQNNLPVVTTQVSDVGLDGAGPQPAKAKNPREWNWEGVWEFRVKKCLKTAISDSVLFGKDTADNLIRFLNLSSGEIDKIKENIKTSVEETESYRRRLQEFGMTT</sequence>
<dbReference type="InterPro" id="IPR016135">
    <property type="entry name" value="UBQ-conjugating_enzyme/RWD"/>
</dbReference>
<dbReference type="Proteomes" id="UP000285405">
    <property type="component" value="Unassembled WGS sequence"/>
</dbReference>
<evidence type="ECO:0000259" key="1">
    <source>
        <dbReference type="Pfam" id="PF00179"/>
    </source>
</evidence>
<organism evidence="2 3">
    <name type="scientific">Golovinomyces cichoracearum</name>
    <dbReference type="NCBI Taxonomy" id="62708"/>
    <lineage>
        <taxon>Eukaryota</taxon>
        <taxon>Fungi</taxon>
        <taxon>Dikarya</taxon>
        <taxon>Ascomycota</taxon>
        <taxon>Pezizomycotina</taxon>
        <taxon>Leotiomycetes</taxon>
        <taxon>Erysiphales</taxon>
        <taxon>Erysiphaceae</taxon>
        <taxon>Golovinomyces</taxon>
    </lineage>
</organism>
<dbReference type="OrthoDB" id="5596422at2759"/>
<protein>
    <recommendedName>
        <fullName evidence="1">UBC core domain-containing protein</fullName>
    </recommendedName>
</protein>
<accession>A0A420HCD5</accession>
<dbReference type="InterPro" id="IPR000608">
    <property type="entry name" value="UBC"/>
</dbReference>
<evidence type="ECO:0000313" key="3">
    <source>
        <dbReference type="Proteomes" id="UP000285405"/>
    </source>
</evidence>
<dbReference type="Gene3D" id="3.10.110.10">
    <property type="entry name" value="Ubiquitin Conjugating Enzyme"/>
    <property type="match status" value="1"/>
</dbReference>